<protein>
    <recommendedName>
        <fullName evidence="1">ESAT-6-like protein</fullName>
    </recommendedName>
</protein>
<dbReference type="NCBIfam" id="TIGR03930">
    <property type="entry name" value="WXG100_ESAT6"/>
    <property type="match status" value="1"/>
</dbReference>
<gene>
    <name evidence="2" type="ORF">ACFO0B_11335</name>
</gene>
<dbReference type="Gene3D" id="1.10.287.1060">
    <property type="entry name" value="ESAT-6-like"/>
    <property type="match status" value="1"/>
</dbReference>
<evidence type="ECO:0000313" key="3">
    <source>
        <dbReference type="Proteomes" id="UP001595696"/>
    </source>
</evidence>
<organism evidence="2 3">
    <name type="scientific">Nocardia jiangsuensis</name>
    <dbReference type="NCBI Taxonomy" id="1691563"/>
    <lineage>
        <taxon>Bacteria</taxon>
        <taxon>Bacillati</taxon>
        <taxon>Actinomycetota</taxon>
        <taxon>Actinomycetes</taxon>
        <taxon>Mycobacteriales</taxon>
        <taxon>Nocardiaceae</taxon>
        <taxon>Nocardia</taxon>
    </lineage>
</organism>
<keyword evidence="3" id="KW-1185">Reference proteome</keyword>
<comment type="similarity">
    <text evidence="1">Belongs to the WXG100 family.</text>
</comment>
<accession>A0ABV8DRW6</accession>
<evidence type="ECO:0000313" key="2">
    <source>
        <dbReference type="EMBL" id="MFC3962579.1"/>
    </source>
</evidence>
<comment type="caution">
    <text evidence="2">The sequence shown here is derived from an EMBL/GenBank/DDBJ whole genome shotgun (WGS) entry which is preliminary data.</text>
</comment>
<dbReference type="Proteomes" id="UP001595696">
    <property type="component" value="Unassembled WGS sequence"/>
</dbReference>
<proteinExistence type="inferred from homology"/>
<dbReference type="Pfam" id="PF06013">
    <property type="entry name" value="WXG100"/>
    <property type="match status" value="1"/>
</dbReference>
<dbReference type="RefSeq" id="WP_378612350.1">
    <property type="nucleotide sequence ID" value="NZ_JBHSAX010000010.1"/>
</dbReference>
<name>A0ABV8DRW6_9NOCA</name>
<sequence>MGSQFSVDLEELDNIVTRVSALATFIADNLDEVDDRIATLTGTGWEGVAAAAYFDAHRRWSAGAREFVTGLRDMSDAARAPCTPATPGPTT</sequence>
<dbReference type="InterPro" id="IPR036689">
    <property type="entry name" value="ESAT-6-like_sf"/>
</dbReference>
<dbReference type="SUPFAM" id="SSF140453">
    <property type="entry name" value="EsxAB dimer-like"/>
    <property type="match status" value="1"/>
</dbReference>
<dbReference type="InterPro" id="IPR010310">
    <property type="entry name" value="T7SS_ESAT-6-like"/>
</dbReference>
<dbReference type="EMBL" id="JBHSAX010000010">
    <property type="protein sequence ID" value="MFC3962579.1"/>
    <property type="molecule type" value="Genomic_DNA"/>
</dbReference>
<reference evidence="3" key="1">
    <citation type="journal article" date="2019" name="Int. J. Syst. Evol. Microbiol.">
        <title>The Global Catalogue of Microorganisms (GCM) 10K type strain sequencing project: providing services to taxonomists for standard genome sequencing and annotation.</title>
        <authorList>
            <consortium name="The Broad Institute Genomics Platform"/>
            <consortium name="The Broad Institute Genome Sequencing Center for Infectious Disease"/>
            <person name="Wu L."/>
            <person name="Ma J."/>
        </authorList>
    </citation>
    <scope>NUCLEOTIDE SEQUENCE [LARGE SCALE GENOMIC DNA]</scope>
    <source>
        <strain evidence="3">CGMCC 4.7330</strain>
    </source>
</reference>
<evidence type="ECO:0000256" key="1">
    <source>
        <dbReference type="RuleBase" id="RU362001"/>
    </source>
</evidence>